<dbReference type="AlphaFoldDB" id="A0A8J7F1E9"/>
<dbReference type="InterPro" id="IPR011050">
    <property type="entry name" value="Pectin_lyase_fold/virulence"/>
</dbReference>
<accession>A0A8J7F1E9</accession>
<organism evidence="1 2">
    <name type="scientific">Plectonema cf. radiosum LEGE 06105</name>
    <dbReference type="NCBI Taxonomy" id="945769"/>
    <lineage>
        <taxon>Bacteria</taxon>
        <taxon>Bacillati</taxon>
        <taxon>Cyanobacteriota</taxon>
        <taxon>Cyanophyceae</taxon>
        <taxon>Oscillatoriophycideae</taxon>
        <taxon>Oscillatoriales</taxon>
        <taxon>Microcoleaceae</taxon>
        <taxon>Plectonema</taxon>
    </lineage>
</organism>
<sequence>MQQSNDVFENQSGNSNDIKITAESLFLSDDARLSARVNGQGNAGSIIINARDRVSLDNSATISGNVGETGKGNAGNILVSTGFFSMKNGSTITASISGEGNAGDIVIDARDRVSLEKDATILNGIQEKGIGIGGNIRINTEMLSLTDDAAMIAFGEENVGDILIDARNQIFLDNDAKIWSLVNSKNGGDIRINTGSLSATRGGKLQSITFGSAKAGDIIIDARDFVSFEGTSSGAFSIVNSAATGQGGNIEIATGSLLLDNSAQIFAITSGKGDAGDIAINARDRVDLNNGAAIANQVDESGSGKGGDIRISTGTLKGTNYGVLQAATKGQGNAGNIIIDARDRVEFAGRFSRQQPSGAMSLVQPGASGNSGNIEITAGSLFMKDRAVLSATTEGKGNAGNVIINARDRINFDNSDIYSGVEENAAGKGGNIFITTGLLEQIKGSQIDASTFGDGDAGNITIVATQPMTVAGVSEETKRSTAIFSTTGDNPTIPGTGRTIVGKGKGGDITITAPQLTVSDGAVIDARTFNDKPGGNIGINLDNLQLLNGGQIFTTSESSGSAGTITINAKNQVDIAGSDPTYSSRLSQFPNRIVQISPNSSLSVRSTAAGSAGNLTVNSPRISVKDKGVINAESSATNGGDINLNTNLLLLRRDGNISATAGLNEGAGNGGNININAPIIVAVPQENSDISANAFQGSGGNVTINTQGLFGIVPASFPTPQSDITASSQLGVQGQINIIQPDVQPTEALVELLAQIVDASNQIGQNCPRGRNAKKPLGEFVVSGRGSLPPSALQPLVGTPNLRPLATLSGDSTPVSTSSIPSIPPTQTPLVEAQGWVKTPDGKIILVASVPEATPSSSPTASVCPVSKY</sequence>
<dbReference type="Gene3D" id="2.160.20.10">
    <property type="entry name" value="Single-stranded right-handed beta-helix, Pectin lyase-like"/>
    <property type="match status" value="3"/>
</dbReference>
<dbReference type="RefSeq" id="WP_193919513.1">
    <property type="nucleotide sequence ID" value="NZ_JADEWL010000023.1"/>
</dbReference>
<gene>
    <name evidence="1" type="ORF">IQ247_10155</name>
</gene>
<proteinExistence type="predicted"/>
<dbReference type="Proteomes" id="UP000620559">
    <property type="component" value="Unassembled WGS sequence"/>
</dbReference>
<dbReference type="InterPro" id="IPR012334">
    <property type="entry name" value="Pectin_lyas_fold"/>
</dbReference>
<name>A0A8J7F1E9_9CYAN</name>
<evidence type="ECO:0000313" key="2">
    <source>
        <dbReference type="Proteomes" id="UP000620559"/>
    </source>
</evidence>
<dbReference type="EMBL" id="JADEWL010000023">
    <property type="protein sequence ID" value="MBE9213032.1"/>
    <property type="molecule type" value="Genomic_DNA"/>
</dbReference>
<keyword evidence="2" id="KW-1185">Reference proteome</keyword>
<protein>
    <submittedName>
        <fullName evidence="1">S-layer family protein</fullName>
    </submittedName>
</protein>
<comment type="caution">
    <text evidence="1">The sequence shown here is derived from an EMBL/GenBank/DDBJ whole genome shotgun (WGS) entry which is preliminary data.</text>
</comment>
<dbReference type="SUPFAM" id="SSF51126">
    <property type="entry name" value="Pectin lyase-like"/>
    <property type="match status" value="4"/>
</dbReference>
<reference evidence="1" key="1">
    <citation type="submission" date="2020-10" db="EMBL/GenBank/DDBJ databases">
        <authorList>
            <person name="Castelo-Branco R."/>
            <person name="Eusebio N."/>
            <person name="Adriana R."/>
            <person name="Vieira A."/>
            <person name="Brugerolle De Fraissinette N."/>
            <person name="Rezende De Castro R."/>
            <person name="Schneider M.P."/>
            <person name="Vasconcelos V."/>
            <person name="Leao P.N."/>
        </authorList>
    </citation>
    <scope>NUCLEOTIDE SEQUENCE</scope>
    <source>
        <strain evidence="1">LEGE 06105</strain>
    </source>
</reference>
<evidence type="ECO:0000313" key="1">
    <source>
        <dbReference type="EMBL" id="MBE9213032.1"/>
    </source>
</evidence>